<dbReference type="GO" id="GO:0004930">
    <property type="term" value="F:G protein-coupled receptor activity"/>
    <property type="evidence" value="ECO:0000318"/>
    <property type="project" value="GO_Central"/>
</dbReference>
<dbReference type="Pfam" id="PF00001">
    <property type="entry name" value="7tm_1"/>
    <property type="match status" value="1"/>
</dbReference>
<keyword evidence="3 9" id="KW-0812">Transmembrane</keyword>
<keyword evidence="13" id="KW-1185">Reference proteome</keyword>
<comment type="similarity">
    <text evidence="9">Belongs to the G-protein coupled receptor 1 family.</text>
</comment>
<dbReference type="PRINTS" id="PR00237">
    <property type="entry name" value="GPCRRHODOPSN"/>
</dbReference>
<dbReference type="PROSITE" id="PS00237">
    <property type="entry name" value="G_PROTEIN_RECEP_F1_1"/>
    <property type="match status" value="1"/>
</dbReference>
<gene>
    <name evidence="12" type="ORF">NEMVEDRAFT_v1g215412</name>
</gene>
<organism evidence="12 13">
    <name type="scientific">Nematostella vectensis</name>
    <name type="common">Starlet sea anemone</name>
    <dbReference type="NCBI Taxonomy" id="45351"/>
    <lineage>
        <taxon>Eukaryota</taxon>
        <taxon>Metazoa</taxon>
        <taxon>Cnidaria</taxon>
        <taxon>Anthozoa</taxon>
        <taxon>Hexacorallia</taxon>
        <taxon>Actiniaria</taxon>
        <taxon>Edwardsiidae</taxon>
        <taxon>Nematostella</taxon>
    </lineage>
</organism>
<dbReference type="eggNOG" id="KOG3656">
    <property type="taxonomic scope" value="Eukaryota"/>
</dbReference>
<keyword evidence="5 9" id="KW-0297">G-protein coupled receptor</keyword>
<evidence type="ECO:0000256" key="8">
    <source>
        <dbReference type="ARBA" id="ARBA00023224"/>
    </source>
</evidence>
<keyword evidence="4 10" id="KW-1133">Transmembrane helix</keyword>
<evidence type="ECO:0000256" key="3">
    <source>
        <dbReference type="ARBA" id="ARBA00022692"/>
    </source>
</evidence>
<dbReference type="PANTHER" id="PTHR24248">
    <property type="entry name" value="ADRENERGIC RECEPTOR-RELATED G-PROTEIN COUPLED RECEPTOR"/>
    <property type="match status" value="1"/>
</dbReference>
<evidence type="ECO:0000256" key="6">
    <source>
        <dbReference type="ARBA" id="ARBA00023136"/>
    </source>
</evidence>
<evidence type="ECO:0000256" key="2">
    <source>
        <dbReference type="ARBA" id="ARBA00022475"/>
    </source>
</evidence>
<proteinExistence type="inferred from homology"/>
<feature type="transmembrane region" description="Helical" evidence="10">
    <location>
        <begin position="48"/>
        <end position="75"/>
    </location>
</feature>
<dbReference type="OMA" id="HRESATF"/>
<evidence type="ECO:0000256" key="9">
    <source>
        <dbReference type="RuleBase" id="RU000688"/>
    </source>
</evidence>
<evidence type="ECO:0000256" key="7">
    <source>
        <dbReference type="ARBA" id="ARBA00023170"/>
    </source>
</evidence>
<comment type="subcellular location">
    <subcellularLocation>
        <location evidence="1">Cell membrane</location>
        <topology evidence="1">Multi-pass membrane protein</topology>
    </subcellularLocation>
</comment>
<evidence type="ECO:0000313" key="12">
    <source>
        <dbReference type="EMBL" id="EDO34409.1"/>
    </source>
</evidence>
<keyword evidence="2" id="KW-1003">Cell membrane</keyword>
<feature type="transmembrane region" description="Helical" evidence="10">
    <location>
        <begin position="95"/>
        <end position="115"/>
    </location>
</feature>
<dbReference type="InterPro" id="IPR000276">
    <property type="entry name" value="GPCR_Rhodpsn"/>
</dbReference>
<dbReference type="PhylomeDB" id="A7SPH3"/>
<dbReference type="InParanoid" id="A7SPH3"/>
<name>A7SPH3_NEMVE</name>
<feature type="domain" description="G-protein coupled receptors family 1 profile" evidence="11">
    <location>
        <begin position="32"/>
        <end position="287"/>
    </location>
</feature>
<dbReference type="STRING" id="45351.A7SPH3"/>
<dbReference type="HOGENOM" id="CLU_009579_3_3_1"/>
<reference evidence="12 13" key="1">
    <citation type="journal article" date="2007" name="Science">
        <title>Sea anemone genome reveals ancestral eumetazoan gene repertoire and genomic organization.</title>
        <authorList>
            <person name="Putnam N.H."/>
            <person name="Srivastava M."/>
            <person name="Hellsten U."/>
            <person name="Dirks B."/>
            <person name="Chapman J."/>
            <person name="Salamov A."/>
            <person name="Terry A."/>
            <person name="Shapiro H."/>
            <person name="Lindquist E."/>
            <person name="Kapitonov V.V."/>
            <person name="Jurka J."/>
            <person name="Genikhovich G."/>
            <person name="Grigoriev I.V."/>
            <person name="Lucas S.M."/>
            <person name="Steele R.E."/>
            <person name="Finnerty J.R."/>
            <person name="Technau U."/>
            <person name="Martindale M.Q."/>
            <person name="Rokhsar D.S."/>
        </authorList>
    </citation>
    <scope>NUCLEOTIDE SEQUENCE [LARGE SCALE GENOMIC DNA]</scope>
    <source>
        <strain evidence="13">CH2 X CH6</strain>
    </source>
</reference>
<feature type="transmembrane region" description="Helical" evidence="10">
    <location>
        <begin position="136"/>
        <end position="154"/>
    </location>
</feature>
<feature type="transmembrane region" description="Helical" evidence="10">
    <location>
        <begin position="233"/>
        <end position="255"/>
    </location>
</feature>
<evidence type="ECO:0000256" key="1">
    <source>
        <dbReference type="ARBA" id="ARBA00004651"/>
    </source>
</evidence>
<feature type="transmembrane region" description="Helical" evidence="10">
    <location>
        <begin position="174"/>
        <end position="197"/>
    </location>
</feature>
<accession>A7SPH3</accession>
<dbReference type="SUPFAM" id="SSF81321">
    <property type="entry name" value="Family A G protein-coupled receptor-like"/>
    <property type="match status" value="1"/>
</dbReference>
<dbReference type="InterPro" id="IPR017452">
    <property type="entry name" value="GPCR_Rhodpsn_7TM"/>
</dbReference>
<dbReference type="AlphaFoldDB" id="A7SPH3"/>
<evidence type="ECO:0000256" key="5">
    <source>
        <dbReference type="ARBA" id="ARBA00023040"/>
    </source>
</evidence>
<evidence type="ECO:0000259" key="11">
    <source>
        <dbReference type="PROSITE" id="PS50262"/>
    </source>
</evidence>
<feature type="transmembrane region" description="Helical" evidence="10">
    <location>
        <begin position="15"/>
        <end position="36"/>
    </location>
</feature>
<dbReference type="CDD" id="cd14967">
    <property type="entry name" value="7tmA_amine_R-like"/>
    <property type="match status" value="1"/>
</dbReference>
<dbReference type="FunCoup" id="A7SPH3">
    <property type="interactions" value="174"/>
</dbReference>
<evidence type="ECO:0000256" key="10">
    <source>
        <dbReference type="SAM" id="Phobius"/>
    </source>
</evidence>
<evidence type="ECO:0000256" key="4">
    <source>
        <dbReference type="ARBA" id="ARBA00022989"/>
    </source>
</evidence>
<keyword evidence="7 9" id="KW-0675">Receptor</keyword>
<feature type="transmembrane region" description="Helical" evidence="10">
    <location>
        <begin position="267"/>
        <end position="290"/>
    </location>
</feature>
<sequence>MPSYTLQEVLTQPSVLALVLFEICLFVIAVVGNVLVCRTIYLTRRLHFSAYYFIASMSTADLCLTLLVLPVSTAYYVTYQMRGAWIFGKAMCHMWTLASSWFATASIFNLCAVTWDRYVAMTTPFRYYSRMRSSRVILMIGAAWMTSFILALMTSYGYQVSDTRILCEMQGIKLVYAVVNFVVTFVAPSFVLIFANAKIWTIAARRMNRVEAYSTTTLPAKFRRKWESQDIKMFRTFLIIIGTFLVSFTPCFIVILLDPLGVRVPGFLAYLFVVLTYINSALEPLIYGLFNKDFRKAVVASLKRRPTHARSKNVHLSSTVETRNL</sequence>
<dbReference type="EMBL" id="DS469733">
    <property type="protein sequence ID" value="EDO34409.1"/>
    <property type="molecule type" value="Genomic_DNA"/>
</dbReference>
<dbReference type="GO" id="GO:0007186">
    <property type="term" value="P:G protein-coupled receptor signaling pathway"/>
    <property type="evidence" value="ECO:0000318"/>
    <property type="project" value="GO_Central"/>
</dbReference>
<dbReference type="Proteomes" id="UP000001593">
    <property type="component" value="Unassembled WGS sequence"/>
</dbReference>
<protein>
    <recommendedName>
        <fullName evidence="11">G-protein coupled receptors family 1 profile domain-containing protein</fullName>
    </recommendedName>
</protein>
<keyword evidence="8 9" id="KW-0807">Transducer</keyword>
<dbReference type="PROSITE" id="PS50262">
    <property type="entry name" value="G_PROTEIN_RECEP_F1_2"/>
    <property type="match status" value="1"/>
</dbReference>
<dbReference type="GO" id="GO:0005886">
    <property type="term" value="C:plasma membrane"/>
    <property type="evidence" value="ECO:0000318"/>
    <property type="project" value="GO_Central"/>
</dbReference>
<evidence type="ECO:0000313" key="13">
    <source>
        <dbReference type="Proteomes" id="UP000001593"/>
    </source>
</evidence>
<keyword evidence="6 10" id="KW-0472">Membrane</keyword>
<dbReference type="Gene3D" id="1.20.1070.10">
    <property type="entry name" value="Rhodopsin 7-helix transmembrane proteins"/>
    <property type="match status" value="1"/>
</dbReference>